<reference evidence="5" key="1">
    <citation type="submission" date="2020-02" db="EMBL/GenBank/DDBJ databases">
        <title>Streptomyces sp. ASO4wet.</title>
        <authorList>
            <person name="Risdian C."/>
            <person name="Landwehr W."/>
            <person name="Schupp P."/>
            <person name="Wink J."/>
        </authorList>
    </citation>
    <scope>NUCLEOTIDE SEQUENCE [LARGE SCALE GENOMIC DNA]</scope>
    <source>
        <strain evidence="5">ASO4wet</strain>
    </source>
</reference>
<evidence type="ECO:0000313" key="5">
    <source>
        <dbReference type="Proteomes" id="UP000595046"/>
    </source>
</evidence>
<evidence type="ECO:0000256" key="1">
    <source>
        <dbReference type="SAM" id="MobiDB-lite"/>
    </source>
</evidence>
<feature type="compositionally biased region" description="Low complexity" evidence="1">
    <location>
        <begin position="113"/>
        <end position="123"/>
    </location>
</feature>
<dbReference type="KEGG" id="sbat:G4Z16_21595"/>
<dbReference type="Proteomes" id="UP000595046">
    <property type="component" value="Chromosome"/>
</dbReference>
<keyword evidence="2" id="KW-1133">Transmembrane helix</keyword>
<feature type="region of interest" description="Disordered" evidence="1">
    <location>
        <begin position="213"/>
        <end position="247"/>
    </location>
</feature>
<feature type="domain" description="Protein-glutamine gamma-glutamyltransferase-like C-terminal" evidence="3">
    <location>
        <begin position="138"/>
        <end position="207"/>
    </location>
</feature>
<gene>
    <name evidence="4" type="ORF">G4Z16_21595</name>
</gene>
<dbReference type="AlphaFoldDB" id="A0A7T1TDE2"/>
<dbReference type="EMBL" id="CP048882">
    <property type="protein sequence ID" value="QPP10893.1"/>
    <property type="molecule type" value="Genomic_DNA"/>
</dbReference>
<name>A0A7T1TDE2_9ACTN</name>
<organism evidence="4 5">
    <name type="scientific">Streptomyces bathyalis</name>
    <dbReference type="NCBI Taxonomy" id="2710756"/>
    <lineage>
        <taxon>Bacteria</taxon>
        <taxon>Bacillati</taxon>
        <taxon>Actinomycetota</taxon>
        <taxon>Actinomycetes</taxon>
        <taxon>Kitasatosporales</taxon>
        <taxon>Streptomycetaceae</taxon>
        <taxon>Streptomyces</taxon>
    </lineage>
</organism>
<dbReference type="Pfam" id="PF13559">
    <property type="entry name" value="DUF4129"/>
    <property type="match status" value="1"/>
</dbReference>
<evidence type="ECO:0000259" key="3">
    <source>
        <dbReference type="Pfam" id="PF13559"/>
    </source>
</evidence>
<keyword evidence="5" id="KW-1185">Reference proteome</keyword>
<dbReference type="InterPro" id="IPR025403">
    <property type="entry name" value="TgpA-like_C"/>
</dbReference>
<feature type="transmembrane region" description="Helical" evidence="2">
    <location>
        <begin position="70"/>
        <end position="89"/>
    </location>
</feature>
<feature type="region of interest" description="Disordered" evidence="1">
    <location>
        <begin position="102"/>
        <end position="123"/>
    </location>
</feature>
<proteinExistence type="predicted"/>
<keyword evidence="2" id="KW-0812">Transmembrane</keyword>
<feature type="compositionally biased region" description="Low complexity" evidence="1">
    <location>
        <begin position="233"/>
        <end position="247"/>
    </location>
</feature>
<accession>A0A7T1TDE2</accession>
<evidence type="ECO:0000256" key="2">
    <source>
        <dbReference type="SAM" id="Phobius"/>
    </source>
</evidence>
<sequence>MAVGLHPAALTEGGGPPVTTPRVPAREAAERELSKGEYHTNEPGLLNRILDWLWDHISSLLNSAAQASPGGWVGLTVIVLLLVLLAVALRLRLGALRPGPASEGGTLFDKGPRSAAQHRAAAETHASAARWNQALQERMRAIVRSLEERALLDHRPGRTADEAAVEAGKALPAHAEELRSAARAFDEVTYANRDVDSSAYGAVRELDSALQRAEPLLPGAGQERAAGPLATQGAPGTGTSTPDGGSS</sequence>
<keyword evidence="2" id="KW-0472">Membrane</keyword>
<protein>
    <submittedName>
        <fullName evidence="4">DUF4129 domain-containing protein</fullName>
    </submittedName>
</protein>
<feature type="region of interest" description="Disordered" evidence="1">
    <location>
        <begin position="1"/>
        <end position="22"/>
    </location>
</feature>
<evidence type="ECO:0000313" key="4">
    <source>
        <dbReference type="EMBL" id="QPP10893.1"/>
    </source>
</evidence>